<evidence type="ECO:0000313" key="2">
    <source>
        <dbReference type="Proteomes" id="UP000266313"/>
    </source>
</evidence>
<dbReference type="OrthoDB" id="208927at2"/>
<evidence type="ECO:0000313" key="1">
    <source>
        <dbReference type="EMBL" id="BBA35621.1"/>
    </source>
</evidence>
<protein>
    <submittedName>
        <fullName evidence="1">Uncharacterized protein</fullName>
    </submittedName>
</protein>
<dbReference type="EMBL" id="AP017928">
    <property type="protein sequence ID" value="BBA35621.1"/>
    <property type="molecule type" value="Genomic_DNA"/>
</dbReference>
<dbReference type="AlphaFoldDB" id="A0A250KXD1"/>
<dbReference type="RefSeq" id="WP_119630935.1">
    <property type="nucleotide sequence ID" value="NZ_AP017928.1"/>
</dbReference>
<dbReference type="Proteomes" id="UP000266313">
    <property type="component" value="Chromosome"/>
</dbReference>
<dbReference type="KEGG" id="mmai:sS8_3684"/>
<organism evidence="1 2">
    <name type="scientific">Methylocaldum marinum</name>
    <dbReference type="NCBI Taxonomy" id="1432792"/>
    <lineage>
        <taxon>Bacteria</taxon>
        <taxon>Pseudomonadati</taxon>
        <taxon>Pseudomonadota</taxon>
        <taxon>Gammaproteobacteria</taxon>
        <taxon>Methylococcales</taxon>
        <taxon>Methylococcaceae</taxon>
        <taxon>Methylocaldum</taxon>
    </lineage>
</organism>
<keyword evidence="2" id="KW-1185">Reference proteome</keyword>
<gene>
    <name evidence="1" type="ORF">sS8_3684</name>
</gene>
<sequence length="390" mass="43303">MASAKAGRVGILPAGALGVSFFYHLTRHARQIDGGVYFLERAGSASGKALREGGQIAIADEDGLHHVPTEGIFKPDLLACYEDNSLPDAVLVCPNPDQLTGVMGNLVELLERIYQKGQLEPAALPFPLVVLSSNGIYYQRLRLWFVEKLEESVLFGRLPELWPDLMGVIVGRLLRGVTLQSGIREGSGSATVYRPGPRAITQIGGGSETLRRRCCETLQERGGWFEPKADGSATRLEFDKAMLNLSTNALGQRYAIDDSGRLTVLAIRDMIGPERQAAIRDLFWHVFQVGLAVKVYGPEDRFEEICTQCMKSLHWHESHIPSSLQWVALRYRQGTLEPALSPTEAWLLDPLIRFAYGAGLDDSAQYFEDLKRSLLHKLELAARACRDRTR</sequence>
<reference evidence="1 2" key="1">
    <citation type="submission" date="2016-12" db="EMBL/GenBank/DDBJ databases">
        <title>Genome sequencing of Methylocaldum marinum.</title>
        <authorList>
            <person name="Takeuchi M."/>
            <person name="Kamagata Y."/>
            <person name="Hiraoka S."/>
            <person name="Oshima K."/>
            <person name="Hattori M."/>
            <person name="Iwasaki W."/>
        </authorList>
    </citation>
    <scope>NUCLEOTIDE SEQUENCE [LARGE SCALE GENOMIC DNA]</scope>
    <source>
        <strain evidence="1 2">S8</strain>
    </source>
</reference>
<proteinExistence type="predicted"/>
<name>A0A250KXD1_9GAMM</name>
<accession>A0A250KXD1</accession>